<sequence length="291" mass="32984">MPHPTEQTAQAQAQFHHASETYKNAACKLQEMMLEAGGLRKFLIDTKYQEIVLLYRKLQELLKSHYFPECVECGFGMECRVWDTTGEGLFSGELECLRVLLELESRRRVCRAGEGGDGEEENGEEQNGDSYVVESGKLIYALQSSLQGLKELKGGEMLASGVGKEDWAGGLIDTFAALEKIRRGARKILGSERGSQDFEELREEFQRLLVTLAIHFDFIILETIDNPTICQQVDPAKELRNRKPKVYMELLVESHENLGLGVLARLKAIRCCIDELSQSRFRDVDFEIVEE</sequence>
<reference evidence="1 2" key="1">
    <citation type="submission" date="2017-11" db="EMBL/GenBank/DDBJ databases">
        <title>Comparative genomics of Botrytis spp.</title>
        <authorList>
            <person name="Valero-Jimenez C.A."/>
            <person name="Tapia P."/>
            <person name="Veloso J."/>
            <person name="Silva-Moreno E."/>
            <person name="Staats M."/>
            <person name="Valdes J.H."/>
            <person name="Van Kan J.A.L."/>
        </authorList>
    </citation>
    <scope>NUCLEOTIDE SEQUENCE [LARGE SCALE GENOMIC DNA]</scope>
    <source>
        <strain evidence="1 2">MUCL2830</strain>
    </source>
</reference>
<comment type="caution">
    <text evidence="1">The sequence shown here is derived from an EMBL/GenBank/DDBJ whole genome shotgun (WGS) entry which is preliminary data.</text>
</comment>
<keyword evidence="2" id="KW-1185">Reference proteome</keyword>
<gene>
    <name evidence="1" type="ORF">BOTCAL_0234g00170</name>
</gene>
<name>A0A4Y8CY36_9HELO</name>
<dbReference type="EMBL" id="PHWZ01000234">
    <property type="protein sequence ID" value="TEY54962.1"/>
    <property type="molecule type" value="Genomic_DNA"/>
</dbReference>
<protein>
    <submittedName>
        <fullName evidence="1">Uncharacterized protein</fullName>
    </submittedName>
</protein>
<organism evidence="1 2">
    <name type="scientific">Botryotinia calthae</name>
    <dbReference type="NCBI Taxonomy" id="38488"/>
    <lineage>
        <taxon>Eukaryota</taxon>
        <taxon>Fungi</taxon>
        <taxon>Dikarya</taxon>
        <taxon>Ascomycota</taxon>
        <taxon>Pezizomycotina</taxon>
        <taxon>Leotiomycetes</taxon>
        <taxon>Helotiales</taxon>
        <taxon>Sclerotiniaceae</taxon>
        <taxon>Botryotinia</taxon>
    </lineage>
</organism>
<accession>A0A4Y8CY36</accession>
<dbReference type="Proteomes" id="UP000297299">
    <property type="component" value="Unassembled WGS sequence"/>
</dbReference>
<evidence type="ECO:0000313" key="1">
    <source>
        <dbReference type="EMBL" id="TEY54962.1"/>
    </source>
</evidence>
<dbReference type="AlphaFoldDB" id="A0A4Y8CY36"/>
<proteinExistence type="predicted"/>
<evidence type="ECO:0000313" key="2">
    <source>
        <dbReference type="Proteomes" id="UP000297299"/>
    </source>
</evidence>